<keyword evidence="8" id="KW-0862">Zinc</keyword>
<dbReference type="Proteomes" id="UP000190105">
    <property type="component" value="Unassembled WGS sequence"/>
</dbReference>
<proteinExistence type="inferred from homology"/>
<dbReference type="Pfam" id="PF13240">
    <property type="entry name" value="Zn_Ribbon_1"/>
    <property type="match status" value="1"/>
</dbReference>
<dbReference type="GO" id="GO:0005886">
    <property type="term" value="C:plasma membrane"/>
    <property type="evidence" value="ECO:0007669"/>
    <property type="project" value="UniProtKB-SubCell"/>
</dbReference>
<accession>A0A1T4Y326</accession>
<evidence type="ECO:0000256" key="9">
    <source>
        <dbReference type="ARBA" id="ARBA00022989"/>
    </source>
</evidence>
<evidence type="ECO:0000256" key="7">
    <source>
        <dbReference type="ARBA" id="ARBA00022771"/>
    </source>
</evidence>
<evidence type="ECO:0000259" key="14">
    <source>
        <dbReference type="Pfam" id="PF22813"/>
    </source>
</evidence>
<dbReference type="RefSeq" id="WP_078697283.1">
    <property type="nucleotide sequence ID" value="NZ_FUYH01000020.1"/>
</dbReference>
<evidence type="ECO:0000256" key="4">
    <source>
        <dbReference type="ARBA" id="ARBA00022475"/>
    </source>
</evidence>
<feature type="domain" description="Zinc-ribbon" evidence="13">
    <location>
        <begin position="3"/>
        <end position="25"/>
    </location>
</feature>
<evidence type="ECO:0000256" key="6">
    <source>
        <dbReference type="ARBA" id="ARBA00022723"/>
    </source>
</evidence>
<comment type="subcellular location">
    <subcellularLocation>
        <location evidence="1">Cell membrane</location>
        <topology evidence="1">Single-pass membrane protein</topology>
    </subcellularLocation>
</comment>
<evidence type="ECO:0000256" key="1">
    <source>
        <dbReference type="ARBA" id="ARBA00004162"/>
    </source>
</evidence>
<evidence type="ECO:0000256" key="10">
    <source>
        <dbReference type="ARBA" id="ARBA00023136"/>
    </source>
</evidence>
<comment type="similarity">
    <text evidence="2">Belongs to the TcaA family.</text>
</comment>
<dbReference type="InterPro" id="IPR054530">
    <property type="entry name" value="TcaA_4th"/>
</dbReference>
<feature type="domain" description="TcaA 4th" evidence="16">
    <location>
        <begin position="278"/>
        <end position="345"/>
    </location>
</feature>
<feature type="transmembrane region" description="Helical" evidence="12">
    <location>
        <begin position="67"/>
        <end position="86"/>
    </location>
</feature>
<gene>
    <name evidence="17" type="ORF">SAMN05443428_12039</name>
</gene>
<protein>
    <recommendedName>
        <fullName evidence="3">Membrane-associated protein TcaA</fullName>
    </recommendedName>
</protein>
<dbReference type="PANTHER" id="PTHR40038:SF1">
    <property type="entry name" value="MEMBRANE-ASSOCIATED PROTEIN TCAA"/>
    <property type="match status" value="1"/>
</dbReference>
<keyword evidence="18" id="KW-1185">Reference proteome</keyword>
<keyword evidence="10 12" id="KW-0472">Membrane</keyword>
<dbReference type="InterPro" id="IPR054529">
    <property type="entry name" value="TcaA_2nd"/>
</dbReference>
<dbReference type="Pfam" id="PF22813">
    <property type="entry name" value="TcaA_2nd"/>
    <property type="match status" value="1"/>
</dbReference>
<evidence type="ECO:0000256" key="2">
    <source>
        <dbReference type="ARBA" id="ARBA00006334"/>
    </source>
</evidence>
<evidence type="ECO:0000259" key="16">
    <source>
        <dbReference type="Pfam" id="PF22820"/>
    </source>
</evidence>
<dbReference type="GO" id="GO:0046677">
    <property type="term" value="P:response to antibiotic"/>
    <property type="evidence" value="ECO:0007669"/>
    <property type="project" value="UniProtKB-KW"/>
</dbReference>
<dbReference type="InterPro" id="IPR023599">
    <property type="entry name" value="Mem_prot_TcaA"/>
</dbReference>
<keyword evidence="7" id="KW-0863">Zinc-finger</keyword>
<dbReference type="AlphaFoldDB" id="A0A1T4Y326"/>
<reference evidence="18" key="1">
    <citation type="submission" date="2017-02" db="EMBL/GenBank/DDBJ databases">
        <authorList>
            <person name="Varghese N."/>
            <person name="Submissions S."/>
        </authorList>
    </citation>
    <scope>NUCLEOTIDE SEQUENCE [LARGE SCALE GENOMIC DNA]</scope>
    <source>
        <strain evidence="18">USBA 833</strain>
    </source>
</reference>
<dbReference type="InterPro" id="IPR026870">
    <property type="entry name" value="Zinc_ribbon_dom"/>
</dbReference>
<evidence type="ECO:0000259" key="13">
    <source>
        <dbReference type="Pfam" id="PF13240"/>
    </source>
</evidence>
<evidence type="ECO:0000256" key="8">
    <source>
        <dbReference type="ARBA" id="ARBA00022833"/>
    </source>
</evidence>
<evidence type="ECO:0000313" key="17">
    <source>
        <dbReference type="EMBL" id="SKA96209.1"/>
    </source>
</evidence>
<name>A0A1T4Y326_9CLOT</name>
<sequence>MKFCPKCGSNINENQKFCSKCGYNLNRDLSSEQNNDQSNNTVINKIIDNNSKGKSINYKTMPKNTKYGIIASLVVVILFSVFFVLGKSQSKPSKVVENFEQAVKTGDNKKLVKLLYVSDKNLKLDDKSVEPLSKYLKDNPTYTRDLIKKLAKQAFLSGTNNALYSIAQDNSSEIFTIKKVGNKFLFFPNYKIVVNPVYINIYTKVKDVVFTMDGKEMGKSDTDNFEKQYGPFLPGIHKITATYNGKYANLNESYDVNTIDSNQIDEKGRIRVYLLNNIKYIDFDSDFQDAEIYVNDKATKVKVQDAKMFGPLNAGTKVYAKVNKNGKDLISAEYIVDDSENTQVYLSFEDALYNLERMEEQITDLMESYTAALCGAVNYNDFSYLESFLYPGSQIYEMQKEYVSNAYNKGIREYIKSLDILSYNMSEDNKTGTVTTEERYEIYNANNEQSIKAFKYTYTFRYNDLNQRYQIESIKQAD</sequence>
<keyword evidence="4" id="KW-1003">Cell membrane</keyword>
<evidence type="ECO:0000256" key="3">
    <source>
        <dbReference type="ARBA" id="ARBA00017896"/>
    </source>
</evidence>
<evidence type="ECO:0000256" key="11">
    <source>
        <dbReference type="ARBA" id="ARBA00023251"/>
    </source>
</evidence>
<feature type="domain" description="TcaA protein NTF2-like" evidence="15">
    <location>
        <begin position="359"/>
        <end position="474"/>
    </location>
</feature>
<keyword evidence="11" id="KW-0046">Antibiotic resistance</keyword>
<dbReference type="STRING" id="1147123.SAMN05443428_12039"/>
<organism evidence="17 18">
    <name type="scientific">Caloramator quimbayensis</name>
    <dbReference type="NCBI Taxonomy" id="1147123"/>
    <lineage>
        <taxon>Bacteria</taxon>
        <taxon>Bacillati</taxon>
        <taxon>Bacillota</taxon>
        <taxon>Clostridia</taxon>
        <taxon>Eubacteriales</taxon>
        <taxon>Clostridiaceae</taxon>
        <taxon>Caloramator</taxon>
    </lineage>
</organism>
<evidence type="ECO:0000313" key="18">
    <source>
        <dbReference type="Proteomes" id="UP000190105"/>
    </source>
</evidence>
<dbReference type="PIRSF" id="PIRSF032522">
    <property type="entry name" value="TcaA"/>
    <property type="match status" value="1"/>
</dbReference>
<feature type="domain" description="TcaA second" evidence="14">
    <location>
        <begin position="92"/>
        <end position="194"/>
    </location>
</feature>
<evidence type="ECO:0000259" key="15">
    <source>
        <dbReference type="Pfam" id="PF22819"/>
    </source>
</evidence>
<keyword evidence="6" id="KW-0479">Metal-binding</keyword>
<evidence type="ECO:0000256" key="12">
    <source>
        <dbReference type="SAM" id="Phobius"/>
    </source>
</evidence>
<keyword evidence="5 12" id="KW-0812">Transmembrane</keyword>
<dbReference type="Pfam" id="PF22820">
    <property type="entry name" value="TcaA_3rd_4th"/>
    <property type="match status" value="1"/>
</dbReference>
<dbReference type="GO" id="GO:0008270">
    <property type="term" value="F:zinc ion binding"/>
    <property type="evidence" value="ECO:0007669"/>
    <property type="project" value="UniProtKB-KW"/>
</dbReference>
<evidence type="ECO:0000256" key="5">
    <source>
        <dbReference type="ARBA" id="ARBA00022692"/>
    </source>
</evidence>
<keyword evidence="9 12" id="KW-1133">Transmembrane helix</keyword>
<dbReference type="OrthoDB" id="1714200at2"/>
<dbReference type="PANTHER" id="PTHR40038">
    <property type="entry name" value="MEMBRANE-ASSOCIATED PROTEIN TCAA"/>
    <property type="match status" value="1"/>
</dbReference>
<dbReference type="EMBL" id="FUYH01000020">
    <property type="protein sequence ID" value="SKA96209.1"/>
    <property type="molecule type" value="Genomic_DNA"/>
</dbReference>
<dbReference type="Pfam" id="PF22819">
    <property type="entry name" value="TcaA_5th"/>
    <property type="match status" value="1"/>
</dbReference>
<dbReference type="InterPro" id="IPR054528">
    <property type="entry name" value="TcaA_5th"/>
</dbReference>